<comment type="caution">
    <text evidence="2">The sequence shown here is derived from an EMBL/GenBank/DDBJ whole genome shotgun (WGS) entry which is preliminary data.</text>
</comment>
<evidence type="ECO:0000256" key="1">
    <source>
        <dbReference type="SAM" id="MobiDB-lite"/>
    </source>
</evidence>
<dbReference type="EMBL" id="CACRXK020003073">
    <property type="protein sequence ID" value="CAB3997329.1"/>
    <property type="molecule type" value="Genomic_DNA"/>
</dbReference>
<reference evidence="2" key="1">
    <citation type="submission" date="2020-04" db="EMBL/GenBank/DDBJ databases">
        <authorList>
            <person name="Alioto T."/>
            <person name="Alioto T."/>
            <person name="Gomez Garrido J."/>
        </authorList>
    </citation>
    <scope>NUCLEOTIDE SEQUENCE</scope>
    <source>
        <strain evidence="2">A484AB</strain>
    </source>
</reference>
<dbReference type="AlphaFoldDB" id="A0A6S7H3W6"/>
<organism evidence="2 3">
    <name type="scientific">Paramuricea clavata</name>
    <name type="common">Red gorgonian</name>
    <name type="synonym">Violescent sea-whip</name>
    <dbReference type="NCBI Taxonomy" id="317549"/>
    <lineage>
        <taxon>Eukaryota</taxon>
        <taxon>Metazoa</taxon>
        <taxon>Cnidaria</taxon>
        <taxon>Anthozoa</taxon>
        <taxon>Octocorallia</taxon>
        <taxon>Malacalcyonacea</taxon>
        <taxon>Plexauridae</taxon>
        <taxon>Paramuricea</taxon>
    </lineage>
</organism>
<sequence>GLLEQINEMIYANHQNAFVREACAVIQKNIEAHGLQMEACHVQDYEARLYAMQGDGLVNVPLQAEVPHLQAPPHPHAPEHLQALLQEGAAAPPHAHAQQPAVQPPLHPQAQQPAVQPPLHPQAQQPAVQPPLHPPAHILLPTQQIGIPNPVAGGQRRPYHAIACENAQALNTFLTLYRPTPRAHTVRLQWETSNAHDAKGGVWLRIFKLLYSALRVFNVLRIPC</sequence>
<feature type="non-terminal residue" evidence="2">
    <location>
        <position position="224"/>
    </location>
</feature>
<accession>A0A6S7H3W6</accession>
<name>A0A6S7H3W6_PARCT</name>
<feature type="region of interest" description="Disordered" evidence="1">
    <location>
        <begin position="90"/>
        <end position="135"/>
    </location>
</feature>
<dbReference type="Proteomes" id="UP001152795">
    <property type="component" value="Unassembled WGS sequence"/>
</dbReference>
<evidence type="ECO:0000313" key="2">
    <source>
        <dbReference type="EMBL" id="CAB3997329.1"/>
    </source>
</evidence>
<gene>
    <name evidence="2" type="ORF">PACLA_8A052607</name>
</gene>
<protein>
    <submittedName>
        <fullName evidence="2">Uncharacterized protein</fullName>
    </submittedName>
</protein>
<keyword evidence="3" id="KW-1185">Reference proteome</keyword>
<evidence type="ECO:0000313" key="3">
    <source>
        <dbReference type="Proteomes" id="UP001152795"/>
    </source>
</evidence>
<proteinExistence type="predicted"/>
<feature type="compositionally biased region" description="Low complexity" evidence="1">
    <location>
        <begin position="90"/>
        <end position="101"/>
    </location>
</feature>